<dbReference type="OrthoDB" id="5679339at2"/>
<comment type="caution">
    <text evidence="2">The sequence shown here is derived from an EMBL/GenBank/DDBJ whole genome shotgun (WGS) entry which is preliminary data.</text>
</comment>
<dbReference type="InterPro" id="IPR010982">
    <property type="entry name" value="Lambda_DNA-bd_dom_sf"/>
</dbReference>
<reference evidence="2 3" key="1">
    <citation type="submission" date="2019-07" db="EMBL/GenBank/DDBJ databases">
        <title>Tepidimonas thermarum AA-1 draft genome.</title>
        <authorList>
            <person name="Da Costa M.S."/>
            <person name="Froufe H.J.C."/>
            <person name="Egas C."/>
            <person name="Albuquerque L."/>
        </authorList>
    </citation>
    <scope>NUCLEOTIDE SEQUENCE [LARGE SCALE GENOMIC DNA]</scope>
    <source>
        <strain evidence="2 3">AA-1</strain>
    </source>
</reference>
<dbReference type="SMART" id="SM00530">
    <property type="entry name" value="HTH_XRE"/>
    <property type="match status" value="1"/>
</dbReference>
<dbReference type="Gene3D" id="1.10.260.40">
    <property type="entry name" value="lambda repressor-like DNA-binding domains"/>
    <property type="match status" value="1"/>
</dbReference>
<evidence type="ECO:0000313" key="2">
    <source>
        <dbReference type="EMBL" id="TSE29645.1"/>
    </source>
</evidence>
<dbReference type="CDD" id="cd00093">
    <property type="entry name" value="HTH_XRE"/>
    <property type="match status" value="1"/>
</dbReference>
<proteinExistence type="predicted"/>
<accession>A0A554X1F1</accession>
<organism evidence="2 3">
    <name type="scientific">Tepidimonas thermarum</name>
    <dbReference type="NCBI Taxonomy" id="335431"/>
    <lineage>
        <taxon>Bacteria</taxon>
        <taxon>Pseudomonadati</taxon>
        <taxon>Pseudomonadota</taxon>
        <taxon>Betaproteobacteria</taxon>
        <taxon>Burkholderiales</taxon>
        <taxon>Tepidimonas</taxon>
    </lineage>
</organism>
<dbReference type="AlphaFoldDB" id="A0A554X1F1"/>
<dbReference type="PROSITE" id="PS50943">
    <property type="entry name" value="HTH_CROC1"/>
    <property type="match status" value="1"/>
</dbReference>
<evidence type="ECO:0000259" key="1">
    <source>
        <dbReference type="PROSITE" id="PS50943"/>
    </source>
</evidence>
<dbReference type="SUPFAM" id="SSF47413">
    <property type="entry name" value="lambda repressor-like DNA-binding domains"/>
    <property type="match status" value="1"/>
</dbReference>
<dbReference type="EMBL" id="VJOL01000022">
    <property type="protein sequence ID" value="TSE29645.1"/>
    <property type="molecule type" value="Genomic_DNA"/>
</dbReference>
<evidence type="ECO:0000313" key="3">
    <source>
        <dbReference type="Proteomes" id="UP000318542"/>
    </source>
</evidence>
<protein>
    <submittedName>
        <fullName evidence="2">Transcriptional regulator, y4mF family</fullName>
    </submittedName>
</protein>
<name>A0A554X1F1_9BURK</name>
<keyword evidence="3" id="KW-1185">Reference proteome</keyword>
<sequence>MNARIDFQTINGPDGRPAFVVVPYDQFVALYGRDERDLIPNEVAGMILRDGMTPARAWREHLGLTQAEVARRAGMSQAALSQIESGEHKPRKATREKLAKALGITVEQLA</sequence>
<dbReference type="Pfam" id="PF01381">
    <property type="entry name" value="HTH_3"/>
    <property type="match status" value="1"/>
</dbReference>
<dbReference type="Proteomes" id="UP000318542">
    <property type="component" value="Unassembled WGS sequence"/>
</dbReference>
<gene>
    <name evidence="2" type="ORF">Tther_01381</name>
</gene>
<feature type="domain" description="HTH cro/C1-type" evidence="1">
    <location>
        <begin position="56"/>
        <end position="109"/>
    </location>
</feature>
<dbReference type="InterPro" id="IPR001387">
    <property type="entry name" value="Cro/C1-type_HTH"/>
</dbReference>
<dbReference type="GO" id="GO:0003677">
    <property type="term" value="F:DNA binding"/>
    <property type="evidence" value="ECO:0007669"/>
    <property type="project" value="InterPro"/>
</dbReference>
<dbReference type="RefSeq" id="WP_143902275.1">
    <property type="nucleotide sequence ID" value="NZ_VJOL01000022.1"/>
</dbReference>